<evidence type="ECO:0000313" key="1">
    <source>
        <dbReference type="EMBL" id="KAF5878369.1"/>
    </source>
</evidence>
<proteinExistence type="predicted"/>
<dbReference type="EMBL" id="JABFCT010000002">
    <property type="protein sequence ID" value="KAF5878369.1"/>
    <property type="molecule type" value="Genomic_DNA"/>
</dbReference>
<sequence length="86" mass="10606">MIEWDHDAGSYVRLIIQRIMFLPTYKPRHWKWSYLRSRVESGHRYYMRCVYKCILKLSYYRVFSITPGSGPSILHIRPWLRRIEDL</sequence>
<dbReference type="Proteomes" id="UP000531561">
    <property type="component" value="Unassembled WGS sequence"/>
</dbReference>
<dbReference type="AlphaFoldDB" id="A0A8H6EN88"/>
<comment type="caution">
    <text evidence="1">The sequence shown here is derived from an EMBL/GenBank/DDBJ whole genome shotgun (WGS) entry which is preliminary data.</text>
</comment>
<gene>
    <name evidence="1" type="ORF">Bfra_000534</name>
</gene>
<keyword evidence="2" id="KW-1185">Reference proteome</keyword>
<dbReference type="GeneID" id="59254672"/>
<organism evidence="1 2">
    <name type="scientific">Botrytis fragariae</name>
    <dbReference type="NCBI Taxonomy" id="1964551"/>
    <lineage>
        <taxon>Eukaryota</taxon>
        <taxon>Fungi</taxon>
        <taxon>Dikarya</taxon>
        <taxon>Ascomycota</taxon>
        <taxon>Pezizomycotina</taxon>
        <taxon>Leotiomycetes</taxon>
        <taxon>Helotiales</taxon>
        <taxon>Sclerotiniaceae</taxon>
        <taxon>Botrytis</taxon>
    </lineage>
</organism>
<accession>A0A8H6EN88</accession>
<reference evidence="1 2" key="1">
    <citation type="journal article" date="2020" name="Phytopathology">
        <title>A high-quality genome resource of Botrytis fragariae, a new and rapidly spreading fungal pathogen causing strawberry gray mold in the U.S.A.</title>
        <authorList>
            <person name="Wu Y."/>
            <person name="Saski C.A."/>
            <person name="Schnabel G."/>
            <person name="Xiao S."/>
            <person name="Hu M."/>
        </authorList>
    </citation>
    <scope>NUCLEOTIDE SEQUENCE [LARGE SCALE GENOMIC DNA]</scope>
    <source>
        <strain evidence="1 2">BVB16</strain>
    </source>
</reference>
<protein>
    <submittedName>
        <fullName evidence="1">Uncharacterized protein</fullName>
    </submittedName>
</protein>
<evidence type="ECO:0000313" key="2">
    <source>
        <dbReference type="Proteomes" id="UP000531561"/>
    </source>
</evidence>
<name>A0A8H6EN88_9HELO</name>
<dbReference type="RefSeq" id="XP_037197313.1">
    <property type="nucleotide sequence ID" value="XM_037330980.1"/>
</dbReference>